<reference evidence="1" key="2">
    <citation type="journal article" date="2021" name="Genome Biol. Evol.">
        <title>Developing a high-quality reference genome for a parasitic bivalve with doubly uniparental inheritance (Bivalvia: Unionida).</title>
        <authorList>
            <person name="Smith C.H."/>
        </authorList>
    </citation>
    <scope>NUCLEOTIDE SEQUENCE</scope>
    <source>
        <strain evidence="1">CHS0354</strain>
        <tissue evidence="1">Mantle</tissue>
    </source>
</reference>
<dbReference type="AlphaFoldDB" id="A0AAE0SXC3"/>
<organism evidence="1 2">
    <name type="scientific">Potamilus streckersoni</name>
    <dbReference type="NCBI Taxonomy" id="2493646"/>
    <lineage>
        <taxon>Eukaryota</taxon>
        <taxon>Metazoa</taxon>
        <taxon>Spiralia</taxon>
        <taxon>Lophotrochozoa</taxon>
        <taxon>Mollusca</taxon>
        <taxon>Bivalvia</taxon>
        <taxon>Autobranchia</taxon>
        <taxon>Heteroconchia</taxon>
        <taxon>Palaeoheterodonta</taxon>
        <taxon>Unionida</taxon>
        <taxon>Unionoidea</taxon>
        <taxon>Unionidae</taxon>
        <taxon>Ambleminae</taxon>
        <taxon>Lampsilini</taxon>
        <taxon>Potamilus</taxon>
    </lineage>
</organism>
<sequence>MYKTNSQSNVHEIGSVVYSQDLGLFIAPVEISQEKMALDDTLGNLSNFFGLRTMLNTDLHNG</sequence>
<dbReference type="Proteomes" id="UP001195483">
    <property type="component" value="Unassembled WGS sequence"/>
</dbReference>
<keyword evidence="2" id="KW-1185">Reference proteome</keyword>
<gene>
    <name evidence="1" type="ORF">CHS0354_028684</name>
</gene>
<evidence type="ECO:0000313" key="2">
    <source>
        <dbReference type="Proteomes" id="UP001195483"/>
    </source>
</evidence>
<reference evidence="1" key="3">
    <citation type="submission" date="2023-05" db="EMBL/GenBank/DDBJ databases">
        <authorList>
            <person name="Smith C.H."/>
        </authorList>
    </citation>
    <scope>NUCLEOTIDE SEQUENCE</scope>
    <source>
        <strain evidence="1">CHS0354</strain>
        <tissue evidence="1">Mantle</tissue>
    </source>
</reference>
<name>A0AAE0SXC3_9BIVA</name>
<dbReference type="EMBL" id="JAEAOA010001716">
    <property type="protein sequence ID" value="KAK3599318.1"/>
    <property type="molecule type" value="Genomic_DNA"/>
</dbReference>
<accession>A0AAE0SXC3</accession>
<comment type="caution">
    <text evidence="1">The sequence shown here is derived from an EMBL/GenBank/DDBJ whole genome shotgun (WGS) entry which is preliminary data.</text>
</comment>
<proteinExistence type="predicted"/>
<protein>
    <submittedName>
        <fullName evidence="1">Uncharacterized protein</fullName>
    </submittedName>
</protein>
<reference evidence="1" key="1">
    <citation type="journal article" date="2021" name="Genome Biol. Evol.">
        <title>A High-Quality Reference Genome for a Parasitic Bivalve with Doubly Uniparental Inheritance (Bivalvia: Unionida).</title>
        <authorList>
            <person name="Smith C.H."/>
        </authorList>
    </citation>
    <scope>NUCLEOTIDE SEQUENCE</scope>
    <source>
        <strain evidence="1">CHS0354</strain>
    </source>
</reference>
<evidence type="ECO:0000313" key="1">
    <source>
        <dbReference type="EMBL" id="KAK3599318.1"/>
    </source>
</evidence>